<dbReference type="GO" id="GO:0051301">
    <property type="term" value="P:cell division"/>
    <property type="evidence" value="ECO:0007669"/>
    <property type="project" value="InterPro"/>
</dbReference>
<gene>
    <name evidence="9" type="ORF">EZS26_003220</name>
</gene>
<feature type="transmembrane region" description="Helical" evidence="8">
    <location>
        <begin position="78"/>
        <end position="99"/>
    </location>
</feature>
<proteinExistence type="predicted"/>
<dbReference type="EMBL" id="SNRX01000060">
    <property type="protein sequence ID" value="KAA6300636.1"/>
    <property type="molecule type" value="Genomic_DNA"/>
</dbReference>
<comment type="subcellular location">
    <subcellularLocation>
        <location evidence="1">Membrane</location>
        <topology evidence="1">Multi-pass membrane protein</topology>
    </subcellularLocation>
</comment>
<keyword evidence="2 8" id="KW-0812">Transmembrane</keyword>
<dbReference type="PANTHER" id="PTHR30474">
    <property type="entry name" value="CELL CYCLE PROTEIN"/>
    <property type="match status" value="1"/>
</dbReference>
<feature type="transmembrane region" description="Helical" evidence="8">
    <location>
        <begin position="55"/>
        <end position="72"/>
    </location>
</feature>
<feature type="transmembrane region" description="Helical" evidence="8">
    <location>
        <begin position="213"/>
        <end position="237"/>
    </location>
</feature>
<dbReference type="InterPro" id="IPR018365">
    <property type="entry name" value="Cell_cycle_FtsW-rel_CS"/>
</dbReference>
<dbReference type="GO" id="GO:0005886">
    <property type="term" value="C:plasma membrane"/>
    <property type="evidence" value="ECO:0007669"/>
    <property type="project" value="TreeGrafter"/>
</dbReference>
<feature type="transmembrane region" description="Helical" evidence="8">
    <location>
        <begin position="424"/>
        <end position="445"/>
    </location>
</feature>
<evidence type="ECO:0000256" key="2">
    <source>
        <dbReference type="ARBA" id="ARBA00022692"/>
    </source>
</evidence>
<feature type="transmembrane region" description="Helical" evidence="8">
    <location>
        <begin position="144"/>
        <end position="162"/>
    </location>
</feature>
<keyword evidence="3" id="KW-0133">Cell shape</keyword>
<feature type="transmembrane region" description="Helical" evidence="8">
    <location>
        <begin position="268"/>
        <end position="287"/>
    </location>
</feature>
<evidence type="ECO:0000313" key="9">
    <source>
        <dbReference type="EMBL" id="KAA6300636.1"/>
    </source>
</evidence>
<feature type="transmembrane region" description="Helical" evidence="8">
    <location>
        <begin position="244"/>
        <end position="262"/>
    </location>
</feature>
<evidence type="ECO:0000256" key="6">
    <source>
        <dbReference type="ARBA" id="ARBA00032370"/>
    </source>
</evidence>
<dbReference type="NCBIfam" id="NF037961">
    <property type="entry name" value="RodA_shape"/>
    <property type="match status" value="2"/>
</dbReference>
<keyword evidence="5 8" id="KW-0472">Membrane</keyword>
<name>A0A5M8NUQ7_9BACT</name>
<feature type="transmembrane region" description="Helical" evidence="8">
    <location>
        <begin position="457"/>
        <end position="476"/>
    </location>
</feature>
<dbReference type="PROSITE" id="PS00428">
    <property type="entry name" value="FTSW_RODA_SPOVE"/>
    <property type="match status" value="1"/>
</dbReference>
<accession>A0A5M8NUQ7</accession>
<dbReference type="AlphaFoldDB" id="A0A5M8NUQ7"/>
<dbReference type="PANTHER" id="PTHR30474:SF1">
    <property type="entry name" value="PEPTIDOGLYCAN GLYCOSYLTRANSFERASE MRDB"/>
    <property type="match status" value="1"/>
</dbReference>
<dbReference type="InterPro" id="IPR001182">
    <property type="entry name" value="FtsW/RodA"/>
</dbReference>
<evidence type="ECO:0000256" key="4">
    <source>
        <dbReference type="ARBA" id="ARBA00022989"/>
    </source>
</evidence>
<feature type="transmembrane region" description="Helical" evidence="8">
    <location>
        <begin position="393"/>
        <end position="412"/>
    </location>
</feature>
<dbReference type="GO" id="GO:0008360">
    <property type="term" value="P:regulation of cell shape"/>
    <property type="evidence" value="ECO:0007669"/>
    <property type="project" value="UniProtKB-KW"/>
</dbReference>
<comment type="caution">
    <text evidence="9">The sequence shown here is derived from an EMBL/GenBank/DDBJ whole genome shotgun (WGS) entry which is preliminary data.</text>
</comment>
<dbReference type="GO" id="GO:0015648">
    <property type="term" value="F:lipid-linked peptidoglycan transporter activity"/>
    <property type="evidence" value="ECO:0007669"/>
    <property type="project" value="TreeGrafter"/>
</dbReference>
<feature type="transmembrane region" description="Helical" evidence="8">
    <location>
        <begin position="169"/>
        <end position="201"/>
    </location>
</feature>
<reference evidence="9 10" key="1">
    <citation type="submission" date="2019-03" db="EMBL/GenBank/DDBJ databases">
        <title>Single cell metagenomics reveals metabolic interactions within the superorganism composed of flagellate Streblomastix strix and complex community of Bacteroidetes bacteria on its surface.</title>
        <authorList>
            <person name="Treitli S.C."/>
            <person name="Kolisko M."/>
            <person name="Husnik F."/>
            <person name="Keeling P."/>
            <person name="Hampl V."/>
        </authorList>
    </citation>
    <scope>NUCLEOTIDE SEQUENCE [LARGE SCALE GENOMIC DNA]</scope>
    <source>
        <strain evidence="9">St1</strain>
    </source>
</reference>
<organism evidence="9 10">
    <name type="scientific">Candidatus Ordinivivax streblomastigis</name>
    <dbReference type="NCBI Taxonomy" id="2540710"/>
    <lineage>
        <taxon>Bacteria</taxon>
        <taxon>Pseudomonadati</taxon>
        <taxon>Bacteroidota</taxon>
        <taxon>Bacteroidia</taxon>
        <taxon>Bacteroidales</taxon>
        <taxon>Candidatus Ordinivivax</taxon>
    </lineage>
</organism>
<evidence type="ECO:0000256" key="3">
    <source>
        <dbReference type="ARBA" id="ARBA00022960"/>
    </source>
</evidence>
<protein>
    <recommendedName>
        <fullName evidence="7">Cell wall polymerase</fullName>
    </recommendedName>
    <alternativeName>
        <fullName evidence="6">Peptidoglycan polymerase</fullName>
    </alternativeName>
</protein>
<dbReference type="Pfam" id="PF01098">
    <property type="entry name" value="FTSW_RODA_SPOVE"/>
    <property type="match status" value="2"/>
</dbReference>
<keyword evidence="4 8" id="KW-1133">Transmembrane helix</keyword>
<evidence type="ECO:0000256" key="7">
    <source>
        <dbReference type="ARBA" id="ARBA00033270"/>
    </source>
</evidence>
<evidence type="ECO:0000256" key="1">
    <source>
        <dbReference type="ARBA" id="ARBA00004141"/>
    </source>
</evidence>
<dbReference type="GO" id="GO:0032153">
    <property type="term" value="C:cell division site"/>
    <property type="evidence" value="ECO:0007669"/>
    <property type="project" value="TreeGrafter"/>
</dbReference>
<feature type="transmembrane region" description="Helical" evidence="8">
    <location>
        <begin position="14"/>
        <end position="34"/>
    </location>
</feature>
<dbReference type="Proteomes" id="UP000324575">
    <property type="component" value="Unassembled WGS sequence"/>
</dbReference>
<sequence>MGSRNINLWQTVDWMTIGIYLVLVICGWLSICGASSYDYLERDFWDFSTRAGKQLIWIACSFGIGFVLLMLEDRFYEMFSYIVYGILLTLLIVTFFVATDIKGSRSWLQFGILNFQPAEFAKFATALALAKYMSAYAFDMVKLKSVMTVLMLIMAPMILIVMQKETGSALVYFAFFLVLYREGMPGSILFTGVCVVCYFVIGTRFNQVYMSDGLTSIGEFVIFSIILFSVGAMMWVYVRKRTMFYYIVGISFSVLLLSYLVSSNFIPFDIVWVQWGLCGLTVGYLVFLSIKERILAYISIALFAIGSIGFLYSSDYVFNHILSPHQQVRIKVSLGMEEDLAGAGYNVNQSKIAIGSGGLTGKGFLNGTQTKLKYVPEQDTDFIFCTIGEEQGFRGSAVILFLYLALILRLIVLAERQRAVFGRVYGYSVMSIYFFHLLINIGMVLGLTPVIGIPLPFFSYGGSSLVGFTILLFIFLKIDAMRSQRL</sequence>
<feature type="transmembrane region" description="Helical" evidence="8">
    <location>
        <begin position="294"/>
        <end position="312"/>
    </location>
</feature>
<evidence type="ECO:0000256" key="8">
    <source>
        <dbReference type="SAM" id="Phobius"/>
    </source>
</evidence>
<evidence type="ECO:0000313" key="10">
    <source>
        <dbReference type="Proteomes" id="UP000324575"/>
    </source>
</evidence>
<evidence type="ECO:0000256" key="5">
    <source>
        <dbReference type="ARBA" id="ARBA00023136"/>
    </source>
</evidence>